<dbReference type="InterPro" id="IPR050662">
    <property type="entry name" value="Sec-metab_biosynth-thioest"/>
</dbReference>
<evidence type="ECO:0000259" key="1">
    <source>
        <dbReference type="SMART" id="SM00849"/>
    </source>
</evidence>
<comment type="caution">
    <text evidence="2">The sequence shown here is derived from an EMBL/GenBank/DDBJ whole genome shotgun (WGS) entry which is preliminary data.</text>
</comment>
<dbReference type="Gene3D" id="3.60.15.10">
    <property type="entry name" value="Ribonuclease Z/Hydroxyacylglutathione hydrolase-like"/>
    <property type="match status" value="1"/>
</dbReference>
<dbReference type="EMBL" id="BARW01007061">
    <property type="protein sequence ID" value="GAI84237.1"/>
    <property type="molecule type" value="Genomic_DNA"/>
</dbReference>
<dbReference type="InterPro" id="IPR036388">
    <property type="entry name" value="WH-like_DNA-bd_sf"/>
</dbReference>
<dbReference type="AlphaFoldDB" id="X1RU02"/>
<dbReference type="Pfam" id="PF00753">
    <property type="entry name" value="Lactamase_B"/>
    <property type="match status" value="1"/>
</dbReference>
<dbReference type="SMART" id="SM00849">
    <property type="entry name" value="Lactamase_B"/>
    <property type="match status" value="1"/>
</dbReference>
<evidence type="ECO:0000313" key="2">
    <source>
        <dbReference type="EMBL" id="GAI84237.1"/>
    </source>
</evidence>
<organism evidence="2">
    <name type="scientific">marine sediment metagenome</name>
    <dbReference type="NCBI Taxonomy" id="412755"/>
    <lineage>
        <taxon>unclassified sequences</taxon>
        <taxon>metagenomes</taxon>
        <taxon>ecological metagenomes</taxon>
    </lineage>
</organism>
<accession>X1RU02</accession>
<dbReference type="InterPro" id="IPR048933">
    <property type="entry name" value="B_lactamase-like_C"/>
</dbReference>
<dbReference type="PANTHER" id="PTHR23131:SF4">
    <property type="entry name" value="METALLO-BETA-LACTAMASE SUPERFAMILY POTEIN"/>
    <property type="match status" value="1"/>
</dbReference>
<sequence>MIEHILPNLYTIEVPLPGSPLKATNSYIIKADGRSLIIDTGMNREECLTVLSAGLKELDVDLTKADFFITHMHADHSGLISTLATETSTIYFGETDAPSGAMAAKHNYFEQIPQIARMQGFPEDELQKAIQNHPGYKYSARGHLEFHFVRDGDIISVGDYSFKCIATPGHTNGHMCLYEPNKKIFVAGDHILIDITPNISLWSEGDENPLGDYLASLDKVYDLDVKLVLPGHRRRFENHKQRIDELKKHHETRANEVLSILEQGSQHAYQVASQMTWDMSYEHWHEFPSSQKWFATGEALAHLKYLEEEGKIRRETHNQTILFSLI</sequence>
<dbReference type="InterPro" id="IPR001279">
    <property type="entry name" value="Metallo-B-lactamas"/>
</dbReference>
<proteinExistence type="predicted"/>
<protein>
    <recommendedName>
        <fullName evidence="1">Metallo-beta-lactamase domain-containing protein</fullName>
    </recommendedName>
</protein>
<reference evidence="2" key="1">
    <citation type="journal article" date="2014" name="Front. Microbiol.">
        <title>High frequency of phylogenetically diverse reductive dehalogenase-homologous genes in deep subseafloor sedimentary metagenomes.</title>
        <authorList>
            <person name="Kawai M."/>
            <person name="Futagami T."/>
            <person name="Toyoda A."/>
            <person name="Takaki Y."/>
            <person name="Nishi S."/>
            <person name="Hori S."/>
            <person name="Arai W."/>
            <person name="Tsubouchi T."/>
            <person name="Morono Y."/>
            <person name="Uchiyama I."/>
            <person name="Ito T."/>
            <person name="Fujiyama A."/>
            <person name="Inagaki F."/>
            <person name="Takami H."/>
        </authorList>
    </citation>
    <scope>NUCLEOTIDE SEQUENCE</scope>
    <source>
        <strain evidence="2">Expedition CK06-06</strain>
    </source>
</reference>
<dbReference type="Pfam" id="PF21221">
    <property type="entry name" value="B_lactamase-like_C"/>
    <property type="match status" value="1"/>
</dbReference>
<feature type="domain" description="Metallo-beta-lactamase" evidence="1">
    <location>
        <begin position="23"/>
        <end position="232"/>
    </location>
</feature>
<dbReference type="SUPFAM" id="SSF56281">
    <property type="entry name" value="Metallo-hydrolase/oxidoreductase"/>
    <property type="match status" value="1"/>
</dbReference>
<dbReference type="CDD" id="cd07725">
    <property type="entry name" value="TTHA1429-like_MBL-fold"/>
    <property type="match status" value="1"/>
</dbReference>
<dbReference type="PANTHER" id="PTHR23131">
    <property type="entry name" value="ENDORIBONUCLEASE LACTB2"/>
    <property type="match status" value="1"/>
</dbReference>
<gene>
    <name evidence="2" type="ORF">S12H4_14782</name>
</gene>
<dbReference type="InterPro" id="IPR036866">
    <property type="entry name" value="RibonucZ/Hydroxyglut_hydro"/>
</dbReference>
<name>X1RU02_9ZZZZ</name>
<dbReference type="Gene3D" id="1.10.10.10">
    <property type="entry name" value="Winged helix-like DNA-binding domain superfamily/Winged helix DNA-binding domain"/>
    <property type="match status" value="1"/>
</dbReference>